<evidence type="ECO:0000256" key="4">
    <source>
        <dbReference type="ARBA" id="ARBA00023002"/>
    </source>
</evidence>
<reference evidence="6" key="1">
    <citation type="submission" date="2023-06" db="EMBL/GenBank/DDBJ databases">
        <authorList>
            <consortium name="Lawrence Berkeley National Laboratory"/>
            <person name="Ahrendt S."/>
            <person name="Sahu N."/>
            <person name="Indic B."/>
            <person name="Wong-Bajracharya J."/>
            <person name="Merenyi Z."/>
            <person name="Ke H.-M."/>
            <person name="Monk M."/>
            <person name="Kocsube S."/>
            <person name="Drula E."/>
            <person name="Lipzen A."/>
            <person name="Balint B."/>
            <person name="Henrissat B."/>
            <person name="Andreopoulos B."/>
            <person name="Martin F.M."/>
            <person name="Harder C.B."/>
            <person name="Rigling D."/>
            <person name="Ford K.L."/>
            <person name="Foster G.D."/>
            <person name="Pangilinan J."/>
            <person name="Papanicolaou A."/>
            <person name="Barry K."/>
            <person name="LaButti K."/>
            <person name="Viragh M."/>
            <person name="Koriabine M."/>
            <person name="Yan M."/>
            <person name="Riley R."/>
            <person name="Champramary S."/>
            <person name="Plett K.L."/>
            <person name="Tsai I.J."/>
            <person name="Slot J."/>
            <person name="Sipos G."/>
            <person name="Plett J."/>
            <person name="Nagy L.G."/>
            <person name="Grigoriev I.V."/>
        </authorList>
    </citation>
    <scope>NUCLEOTIDE SEQUENCE</scope>
    <source>
        <strain evidence="6">ICMP 16352</strain>
    </source>
</reference>
<dbReference type="Gene3D" id="3.40.462.20">
    <property type="match status" value="1"/>
</dbReference>
<evidence type="ECO:0000256" key="2">
    <source>
        <dbReference type="ARBA" id="ARBA00022630"/>
    </source>
</evidence>
<protein>
    <submittedName>
        <fullName evidence="6">FAD dependent oxidoreductase</fullName>
    </submittedName>
</protein>
<evidence type="ECO:0000256" key="1">
    <source>
        <dbReference type="ARBA" id="ARBA00005466"/>
    </source>
</evidence>
<dbReference type="InterPro" id="IPR036318">
    <property type="entry name" value="FAD-bd_PCMH-like_sf"/>
</dbReference>
<feature type="domain" description="FAD-binding PCMH-type" evidence="5">
    <location>
        <begin position="1"/>
        <end position="153"/>
    </location>
</feature>
<accession>A0AA39U7J9</accession>
<evidence type="ECO:0000256" key="3">
    <source>
        <dbReference type="ARBA" id="ARBA00022827"/>
    </source>
</evidence>
<dbReference type="PROSITE" id="PS51387">
    <property type="entry name" value="FAD_PCMH"/>
    <property type="match status" value="1"/>
</dbReference>
<dbReference type="EMBL" id="JAUEPR010000012">
    <property type="protein sequence ID" value="KAK0479217.1"/>
    <property type="molecule type" value="Genomic_DNA"/>
</dbReference>
<dbReference type="InterPro" id="IPR006094">
    <property type="entry name" value="Oxid_FAD_bind_N"/>
</dbReference>
<evidence type="ECO:0000313" key="6">
    <source>
        <dbReference type="EMBL" id="KAK0479217.1"/>
    </source>
</evidence>
<dbReference type="InterPro" id="IPR016166">
    <property type="entry name" value="FAD-bd_PCMH"/>
</dbReference>
<comment type="similarity">
    <text evidence="1">Belongs to the oxygen-dependent FAD-linked oxidoreductase family.</text>
</comment>
<evidence type="ECO:0000313" key="7">
    <source>
        <dbReference type="Proteomes" id="UP001175227"/>
    </source>
</evidence>
<gene>
    <name evidence="6" type="ORF">IW261DRAFT_1564577</name>
</gene>
<keyword evidence="2" id="KW-0285">Flavoprotein</keyword>
<dbReference type="GO" id="GO:0016491">
    <property type="term" value="F:oxidoreductase activity"/>
    <property type="evidence" value="ECO:0007669"/>
    <property type="project" value="UniProtKB-KW"/>
</dbReference>
<dbReference type="InterPro" id="IPR050416">
    <property type="entry name" value="FAD-linked_Oxidoreductase"/>
</dbReference>
<organism evidence="6 7">
    <name type="scientific">Armillaria novae-zelandiae</name>
    <dbReference type="NCBI Taxonomy" id="153914"/>
    <lineage>
        <taxon>Eukaryota</taxon>
        <taxon>Fungi</taxon>
        <taxon>Dikarya</taxon>
        <taxon>Basidiomycota</taxon>
        <taxon>Agaricomycotina</taxon>
        <taxon>Agaricomycetes</taxon>
        <taxon>Agaricomycetidae</taxon>
        <taxon>Agaricales</taxon>
        <taxon>Marasmiineae</taxon>
        <taxon>Physalacriaceae</taxon>
        <taxon>Armillaria</taxon>
    </lineage>
</organism>
<proteinExistence type="inferred from homology"/>
<keyword evidence="7" id="KW-1185">Reference proteome</keyword>
<comment type="caution">
    <text evidence="6">The sequence shown here is derived from an EMBL/GenBank/DDBJ whole genome shotgun (WGS) entry which is preliminary data.</text>
</comment>
<dbReference type="Gene3D" id="3.30.465.10">
    <property type="match status" value="1"/>
</dbReference>
<dbReference type="Proteomes" id="UP001175227">
    <property type="component" value="Unassembled WGS sequence"/>
</dbReference>
<dbReference type="PANTHER" id="PTHR42973:SF13">
    <property type="entry name" value="FAD-BINDING PCMH-TYPE DOMAIN-CONTAINING PROTEIN"/>
    <property type="match status" value="1"/>
</dbReference>
<dbReference type="InterPro" id="IPR016169">
    <property type="entry name" value="FAD-bd_PCMH_sub2"/>
</dbReference>
<dbReference type="AlphaFoldDB" id="A0AA39U7J9"/>
<sequence>MSSSLASKCSVEPGLAEDVGIILIVLGEMRTAFGVKGGGHATNQGFSSMTAVIGAGNIWDDVYDVLNAQGVNTVSKRVLGTGVAGFTLGGRYSWLSNQYGLAFDNVITYELVVPNGTVVTVMEGRDPDLSFSLKGGSNNYGIVTQFILKTHPQGAIWGGMTLYDASYISAFTAASVKFSSEVTDLKAGMIMAYGYTNGQVFLSSTMFYDGPTPLEGVFDDFLAIPALTQDVMTRSKFSDLINATAPTMNATARFWTVYDHIPMLNYSESVIDSIIDEVNFWGPMLSVHGATIISYTVEPFLLSLLSHAPVGSSAYPSSWDHVAFPTNLDFQWILENEDEVFHDAARQTVQRLGAQGKSIYLNYVIYGTPVVDMFSDEGLKRMKATRKRVDLLRFIHILPDFPHLSAQALIFVYLITTI</sequence>
<dbReference type="GO" id="GO:0071949">
    <property type="term" value="F:FAD binding"/>
    <property type="evidence" value="ECO:0007669"/>
    <property type="project" value="InterPro"/>
</dbReference>
<dbReference type="SUPFAM" id="SSF56176">
    <property type="entry name" value="FAD-binding/transporter-associated domain-like"/>
    <property type="match status" value="1"/>
</dbReference>
<evidence type="ECO:0000259" key="5">
    <source>
        <dbReference type="PROSITE" id="PS51387"/>
    </source>
</evidence>
<name>A0AA39U7J9_9AGAR</name>
<keyword evidence="3" id="KW-0274">FAD</keyword>
<keyword evidence="4" id="KW-0560">Oxidoreductase</keyword>
<dbReference type="PANTHER" id="PTHR42973">
    <property type="entry name" value="BINDING OXIDOREDUCTASE, PUTATIVE (AFU_ORTHOLOGUE AFUA_1G17690)-RELATED"/>
    <property type="match status" value="1"/>
</dbReference>
<dbReference type="Pfam" id="PF01565">
    <property type="entry name" value="FAD_binding_4"/>
    <property type="match status" value="1"/>
</dbReference>